<feature type="domain" description="N-acetyltransferase" evidence="1">
    <location>
        <begin position="13"/>
        <end position="184"/>
    </location>
</feature>
<protein>
    <submittedName>
        <fullName evidence="2">N-acetyltransferase</fullName>
    </submittedName>
</protein>
<comment type="caution">
    <text evidence="2">The sequence shown here is derived from an EMBL/GenBank/DDBJ whole genome shotgun (WGS) entry which is preliminary data.</text>
</comment>
<dbReference type="GO" id="GO:0016747">
    <property type="term" value="F:acyltransferase activity, transferring groups other than amino-acyl groups"/>
    <property type="evidence" value="ECO:0007669"/>
    <property type="project" value="InterPro"/>
</dbReference>
<reference evidence="2 3" key="1">
    <citation type="submission" date="2018-07" db="EMBL/GenBank/DDBJ databases">
        <title>Chitinophaga K2CV101002-2 sp. nov., isolated from a monsoon evergreen broad-leaved forest soil.</title>
        <authorList>
            <person name="Lv Y."/>
        </authorList>
    </citation>
    <scope>NUCLEOTIDE SEQUENCE [LARGE SCALE GENOMIC DNA]</scope>
    <source>
        <strain evidence="2 3">GDMCC 1.1288</strain>
    </source>
</reference>
<accession>A0A3E1YAV7</accession>
<dbReference type="Gene3D" id="3.40.630.30">
    <property type="match status" value="1"/>
</dbReference>
<keyword evidence="2" id="KW-0808">Transferase</keyword>
<dbReference type="AlphaFoldDB" id="A0A3E1YAV7"/>
<evidence type="ECO:0000313" key="3">
    <source>
        <dbReference type="Proteomes" id="UP000260644"/>
    </source>
</evidence>
<keyword evidence="3" id="KW-1185">Reference proteome</keyword>
<dbReference type="InterPro" id="IPR016181">
    <property type="entry name" value="Acyl_CoA_acyltransferase"/>
</dbReference>
<dbReference type="PANTHER" id="PTHR43415:SF3">
    <property type="entry name" value="GNAT-FAMILY ACETYLTRANSFERASE"/>
    <property type="match status" value="1"/>
</dbReference>
<evidence type="ECO:0000313" key="2">
    <source>
        <dbReference type="EMBL" id="RFS22611.1"/>
    </source>
</evidence>
<dbReference type="Proteomes" id="UP000260644">
    <property type="component" value="Unassembled WGS sequence"/>
</dbReference>
<sequence length="184" mass="21029">MVMKHFLPTGDELIIRPPLISDAAGLLSNFQRMTRESEFLLFTPTESLDLDLTSEEEFIQSYLDNPNQLLLLATVKGQIVGSVNVNHSGFRKKKHIAEMGISVESKWQNMGIGRRLITSMLRWAEEQPELNIITLNVFSSNEKALQLYRNFGFLECGRIPNGIQQLNGRYTDLITMYRNIKPLV</sequence>
<proteinExistence type="predicted"/>
<organism evidence="2 3">
    <name type="scientific">Chitinophaga silvatica</name>
    <dbReference type="NCBI Taxonomy" id="2282649"/>
    <lineage>
        <taxon>Bacteria</taxon>
        <taxon>Pseudomonadati</taxon>
        <taxon>Bacteroidota</taxon>
        <taxon>Chitinophagia</taxon>
        <taxon>Chitinophagales</taxon>
        <taxon>Chitinophagaceae</taxon>
        <taxon>Chitinophaga</taxon>
    </lineage>
</organism>
<dbReference type="Pfam" id="PF00583">
    <property type="entry name" value="Acetyltransf_1"/>
    <property type="match status" value="1"/>
</dbReference>
<gene>
    <name evidence="2" type="ORF">DVR12_12490</name>
</gene>
<dbReference type="SUPFAM" id="SSF55729">
    <property type="entry name" value="Acyl-CoA N-acyltransferases (Nat)"/>
    <property type="match status" value="1"/>
</dbReference>
<dbReference type="PANTHER" id="PTHR43415">
    <property type="entry name" value="SPERMIDINE N(1)-ACETYLTRANSFERASE"/>
    <property type="match status" value="1"/>
</dbReference>
<dbReference type="InterPro" id="IPR000182">
    <property type="entry name" value="GNAT_dom"/>
</dbReference>
<dbReference type="EMBL" id="QPMM01000006">
    <property type="protein sequence ID" value="RFS22611.1"/>
    <property type="molecule type" value="Genomic_DNA"/>
</dbReference>
<name>A0A3E1YAV7_9BACT</name>
<evidence type="ECO:0000259" key="1">
    <source>
        <dbReference type="PROSITE" id="PS51186"/>
    </source>
</evidence>
<dbReference type="CDD" id="cd04301">
    <property type="entry name" value="NAT_SF"/>
    <property type="match status" value="1"/>
</dbReference>
<dbReference type="PROSITE" id="PS51186">
    <property type="entry name" value="GNAT"/>
    <property type="match status" value="1"/>
</dbReference>